<dbReference type="PANTHER" id="PTHR18763">
    <property type="entry name" value="WD-REPEAT PROTEIN 18"/>
    <property type="match status" value="1"/>
</dbReference>
<evidence type="ECO:0000313" key="4">
    <source>
        <dbReference type="EMBL" id="MCD7470289.1"/>
    </source>
</evidence>
<keyword evidence="5" id="KW-1185">Reference proteome</keyword>
<feature type="compositionally biased region" description="Polar residues" evidence="3">
    <location>
        <begin position="34"/>
        <end position="44"/>
    </location>
</feature>
<name>A0ABS8TI98_DATST</name>
<dbReference type="Proteomes" id="UP000823775">
    <property type="component" value="Unassembled WGS sequence"/>
</dbReference>
<organism evidence="4 5">
    <name type="scientific">Datura stramonium</name>
    <name type="common">Jimsonweed</name>
    <name type="synonym">Common thornapple</name>
    <dbReference type="NCBI Taxonomy" id="4076"/>
    <lineage>
        <taxon>Eukaryota</taxon>
        <taxon>Viridiplantae</taxon>
        <taxon>Streptophyta</taxon>
        <taxon>Embryophyta</taxon>
        <taxon>Tracheophyta</taxon>
        <taxon>Spermatophyta</taxon>
        <taxon>Magnoliopsida</taxon>
        <taxon>eudicotyledons</taxon>
        <taxon>Gunneridae</taxon>
        <taxon>Pentapetalae</taxon>
        <taxon>asterids</taxon>
        <taxon>lamiids</taxon>
        <taxon>Solanales</taxon>
        <taxon>Solanaceae</taxon>
        <taxon>Solanoideae</taxon>
        <taxon>Datureae</taxon>
        <taxon>Datura</taxon>
    </lineage>
</organism>
<accession>A0ABS8TI98</accession>
<comment type="caution">
    <text evidence="4">The sequence shown here is derived from an EMBL/GenBank/DDBJ whole genome shotgun (WGS) entry which is preliminary data.</text>
</comment>
<reference evidence="4 5" key="1">
    <citation type="journal article" date="2021" name="BMC Genomics">
        <title>Datura genome reveals duplications of psychoactive alkaloid biosynthetic genes and high mutation rate following tissue culture.</title>
        <authorList>
            <person name="Rajewski A."/>
            <person name="Carter-House D."/>
            <person name="Stajich J."/>
            <person name="Litt A."/>
        </authorList>
    </citation>
    <scope>NUCLEOTIDE SEQUENCE [LARGE SCALE GENOMIC DNA]</scope>
    <source>
        <strain evidence="4">AR-01</strain>
    </source>
</reference>
<evidence type="ECO:0000256" key="3">
    <source>
        <dbReference type="SAM" id="MobiDB-lite"/>
    </source>
</evidence>
<dbReference type="InterPro" id="IPR036322">
    <property type="entry name" value="WD40_repeat_dom_sf"/>
</dbReference>
<protein>
    <submittedName>
        <fullName evidence="4">Uncharacterized protein</fullName>
    </submittedName>
</protein>
<dbReference type="PANTHER" id="PTHR18763:SF0">
    <property type="entry name" value="WD REPEAT-CONTAINING PROTEIN 18"/>
    <property type="match status" value="1"/>
</dbReference>
<sequence length="305" mass="33374">MSTGPGFPELPGIITGSAFRPDSDEQLLQQQQQSMNWCDSPTTIASSNNNNNNANNTVTALSEDNDRLRNNNNNVSPSETRHKQQCDEFLMKQQQLMEVVVIMKEIAMLMGLIGRAVIGNCSANGLWQHSSKFQTRAKISTIPAVHHTVSAASCKTYQMTEPGCCRTSPTDAGIGCWDLHTGMGPPLSILAPPSHGLTCRRPLSRLLSTTEGTYIAGGGASGDIYLWQVATGKLLKKWNAHYRAVALLFNDDQSLLISEDRTCKVWSLSRGELLRSIVFPSIIDAIALDPEKMSSMLVVEMGKYT</sequence>
<keyword evidence="1" id="KW-0853">WD repeat</keyword>
<proteinExistence type="predicted"/>
<dbReference type="InterPro" id="IPR015943">
    <property type="entry name" value="WD40/YVTN_repeat-like_dom_sf"/>
</dbReference>
<evidence type="ECO:0000313" key="5">
    <source>
        <dbReference type="Proteomes" id="UP000823775"/>
    </source>
</evidence>
<dbReference type="InterPro" id="IPR045227">
    <property type="entry name" value="WDR18/Ipi3/RID3"/>
</dbReference>
<keyword evidence="2" id="KW-0677">Repeat</keyword>
<dbReference type="SUPFAM" id="SSF50978">
    <property type="entry name" value="WD40 repeat-like"/>
    <property type="match status" value="1"/>
</dbReference>
<dbReference type="Gene3D" id="2.130.10.10">
    <property type="entry name" value="YVTN repeat-like/Quinoprotein amine dehydrogenase"/>
    <property type="match status" value="1"/>
</dbReference>
<feature type="region of interest" description="Disordered" evidence="3">
    <location>
        <begin position="30"/>
        <end position="81"/>
    </location>
</feature>
<feature type="compositionally biased region" description="Low complexity" evidence="3">
    <location>
        <begin position="45"/>
        <end position="56"/>
    </location>
</feature>
<evidence type="ECO:0000256" key="2">
    <source>
        <dbReference type="ARBA" id="ARBA00022737"/>
    </source>
</evidence>
<evidence type="ECO:0000256" key="1">
    <source>
        <dbReference type="ARBA" id="ARBA00022574"/>
    </source>
</evidence>
<dbReference type="EMBL" id="JACEIK010001546">
    <property type="protein sequence ID" value="MCD7470289.1"/>
    <property type="molecule type" value="Genomic_DNA"/>
</dbReference>
<gene>
    <name evidence="4" type="ORF">HAX54_010018</name>
</gene>